<dbReference type="EMBL" id="JARKIE010000011">
    <property type="protein sequence ID" value="KAJ7703892.1"/>
    <property type="molecule type" value="Genomic_DNA"/>
</dbReference>
<evidence type="ECO:0000313" key="1">
    <source>
        <dbReference type="EMBL" id="KAJ7703892.1"/>
    </source>
</evidence>
<proteinExistence type="predicted"/>
<accession>A0AAD7GRT0</accession>
<keyword evidence="2" id="KW-1185">Reference proteome</keyword>
<gene>
    <name evidence="1" type="ORF">B0H17DRAFT_1126932</name>
</gene>
<sequence>MHWYPVLPHRPDAVPSSSAHHALGAPQTYPPPPAISLRDKRTFVAVIEGVARSSASIHPTPRARSLQSRHCSRLTEVPKKVEQHIKPKGARWIPVRLAAIPHRWRVNPSVGNTAGDAPVKLLAYQSSAALLQSDPSNQVRKQSSPNTHLTWAACTPYRAHQDPGSLESMLAIMSSRAHRIAGSREDDDE</sequence>
<comment type="caution">
    <text evidence="1">The sequence shown here is derived from an EMBL/GenBank/DDBJ whole genome shotgun (WGS) entry which is preliminary data.</text>
</comment>
<reference evidence="1" key="1">
    <citation type="submission" date="2023-03" db="EMBL/GenBank/DDBJ databases">
        <title>Massive genome expansion in bonnet fungi (Mycena s.s.) driven by repeated elements and novel gene families across ecological guilds.</title>
        <authorList>
            <consortium name="Lawrence Berkeley National Laboratory"/>
            <person name="Harder C.B."/>
            <person name="Miyauchi S."/>
            <person name="Viragh M."/>
            <person name="Kuo A."/>
            <person name="Thoen E."/>
            <person name="Andreopoulos B."/>
            <person name="Lu D."/>
            <person name="Skrede I."/>
            <person name="Drula E."/>
            <person name="Henrissat B."/>
            <person name="Morin E."/>
            <person name="Kohler A."/>
            <person name="Barry K."/>
            <person name="LaButti K."/>
            <person name="Morin E."/>
            <person name="Salamov A."/>
            <person name="Lipzen A."/>
            <person name="Mereny Z."/>
            <person name="Hegedus B."/>
            <person name="Baldrian P."/>
            <person name="Stursova M."/>
            <person name="Weitz H."/>
            <person name="Taylor A."/>
            <person name="Grigoriev I.V."/>
            <person name="Nagy L.G."/>
            <person name="Martin F."/>
            <person name="Kauserud H."/>
        </authorList>
    </citation>
    <scope>NUCLEOTIDE SEQUENCE</scope>
    <source>
        <strain evidence="1">CBHHK067</strain>
    </source>
</reference>
<dbReference type="Proteomes" id="UP001221757">
    <property type="component" value="Unassembled WGS sequence"/>
</dbReference>
<protein>
    <submittedName>
        <fullName evidence="1">Uncharacterized protein</fullName>
    </submittedName>
</protein>
<organism evidence="1 2">
    <name type="scientific">Mycena rosella</name>
    <name type="common">Pink bonnet</name>
    <name type="synonym">Agaricus rosellus</name>
    <dbReference type="NCBI Taxonomy" id="1033263"/>
    <lineage>
        <taxon>Eukaryota</taxon>
        <taxon>Fungi</taxon>
        <taxon>Dikarya</taxon>
        <taxon>Basidiomycota</taxon>
        <taxon>Agaricomycotina</taxon>
        <taxon>Agaricomycetes</taxon>
        <taxon>Agaricomycetidae</taxon>
        <taxon>Agaricales</taxon>
        <taxon>Marasmiineae</taxon>
        <taxon>Mycenaceae</taxon>
        <taxon>Mycena</taxon>
    </lineage>
</organism>
<evidence type="ECO:0000313" key="2">
    <source>
        <dbReference type="Proteomes" id="UP001221757"/>
    </source>
</evidence>
<dbReference type="AlphaFoldDB" id="A0AAD7GRT0"/>
<name>A0AAD7GRT0_MYCRO</name>